<dbReference type="RefSeq" id="WP_175198436.1">
    <property type="nucleotide sequence ID" value="NZ_CADIKL010000071.1"/>
</dbReference>
<accession>A0A6J5H047</accession>
<dbReference type="Pfam" id="PF01810">
    <property type="entry name" value="LysE"/>
    <property type="match status" value="1"/>
</dbReference>
<evidence type="ECO:0000313" key="7">
    <source>
        <dbReference type="EMBL" id="CAB3809849.1"/>
    </source>
</evidence>
<feature type="transmembrane region" description="Helical" evidence="6">
    <location>
        <begin position="41"/>
        <end position="65"/>
    </location>
</feature>
<evidence type="ECO:0000256" key="2">
    <source>
        <dbReference type="ARBA" id="ARBA00022475"/>
    </source>
</evidence>
<evidence type="ECO:0000313" key="8">
    <source>
        <dbReference type="Proteomes" id="UP000494119"/>
    </source>
</evidence>
<feature type="transmembrane region" description="Helical" evidence="6">
    <location>
        <begin position="72"/>
        <end position="91"/>
    </location>
</feature>
<keyword evidence="3 6" id="KW-0812">Transmembrane</keyword>
<organism evidence="7 8">
    <name type="scientific">Paraburkholderia caffeinitolerans</name>
    <dbReference type="NCBI Taxonomy" id="1723730"/>
    <lineage>
        <taxon>Bacteria</taxon>
        <taxon>Pseudomonadati</taxon>
        <taxon>Pseudomonadota</taxon>
        <taxon>Betaproteobacteria</taxon>
        <taxon>Burkholderiales</taxon>
        <taxon>Burkholderiaceae</taxon>
        <taxon>Paraburkholderia</taxon>
    </lineage>
</organism>
<keyword evidence="2" id="KW-1003">Cell membrane</keyword>
<dbReference type="GO" id="GO:0015171">
    <property type="term" value="F:amino acid transmembrane transporter activity"/>
    <property type="evidence" value="ECO:0007669"/>
    <property type="project" value="TreeGrafter"/>
</dbReference>
<dbReference type="PANTHER" id="PTHR30086">
    <property type="entry name" value="ARGININE EXPORTER PROTEIN ARGO"/>
    <property type="match status" value="1"/>
</dbReference>
<gene>
    <name evidence="7" type="primary">rhtB_6</name>
    <name evidence="7" type="ORF">LMG28688_07072</name>
</gene>
<protein>
    <submittedName>
        <fullName evidence="7">Homoserine/homoserine lactone efflux protein</fullName>
    </submittedName>
</protein>
<dbReference type="PANTHER" id="PTHR30086:SF20">
    <property type="entry name" value="ARGININE EXPORTER PROTEIN ARGO-RELATED"/>
    <property type="match status" value="1"/>
</dbReference>
<evidence type="ECO:0000256" key="3">
    <source>
        <dbReference type="ARBA" id="ARBA00022692"/>
    </source>
</evidence>
<keyword evidence="4 6" id="KW-1133">Transmembrane helix</keyword>
<feature type="transmembrane region" description="Helical" evidence="6">
    <location>
        <begin position="111"/>
        <end position="132"/>
    </location>
</feature>
<comment type="subcellular location">
    <subcellularLocation>
        <location evidence="1">Cell membrane</location>
        <topology evidence="1">Multi-pass membrane protein</topology>
    </subcellularLocation>
</comment>
<dbReference type="AlphaFoldDB" id="A0A6J5H047"/>
<sequence>MALSSLSAFALALVVMAGMPGPSVAALVARVLTSGFRDVLPFLAAMWIGEAVWLTCAVAGLAALAHTFALGFLVLKFLGVAYLLFLAWKMWFAPAELQADSLPGKRSPVRMFFAGLSVALGNPKIMIFYMALLPTMVDLSRVGVLAWSELVLTMLAVLIATDLAWVLFATRARRLLTSRRMVRAANRSSAIAMAGAAVTIAAR</sequence>
<evidence type="ECO:0000256" key="5">
    <source>
        <dbReference type="ARBA" id="ARBA00023136"/>
    </source>
</evidence>
<proteinExistence type="predicted"/>
<evidence type="ECO:0000256" key="6">
    <source>
        <dbReference type="SAM" id="Phobius"/>
    </source>
</evidence>
<feature type="transmembrane region" description="Helical" evidence="6">
    <location>
        <begin position="144"/>
        <end position="168"/>
    </location>
</feature>
<reference evidence="7 8" key="1">
    <citation type="submission" date="2020-04" db="EMBL/GenBank/DDBJ databases">
        <authorList>
            <person name="De Canck E."/>
        </authorList>
    </citation>
    <scope>NUCLEOTIDE SEQUENCE [LARGE SCALE GENOMIC DNA]</scope>
    <source>
        <strain evidence="7 8">LMG 28688</strain>
    </source>
</reference>
<dbReference type="EMBL" id="CADIKL010000071">
    <property type="protein sequence ID" value="CAB3809849.1"/>
    <property type="molecule type" value="Genomic_DNA"/>
</dbReference>
<evidence type="ECO:0000256" key="1">
    <source>
        <dbReference type="ARBA" id="ARBA00004651"/>
    </source>
</evidence>
<evidence type="ECO:0000256" key="4">
    <source>
        <dbReference type="ARBA" id="ARBA00022989"/>
    </source>
</evidence>
<dbReference type="InterPro" id="IPR001123">
    <property type="entry name" value="LeuE-type"/>
</dbReference>
<dbReference type="GO" id="GO:0005886">
    <property type="term" value="C:plasma membrane"/>
    <property type="evidence" value="ECO:0007669"/>
    <property type="project" value="UniProtKB-SubCell"/>
</dbReference>
<dbReference type="Proteomes" id="UP000494119">
    <property type="component" value="Unassembled WGS sequence"/>
</dbReference>
<keyword evidence="5 6" id="KW-0472">Membrane</keyword>
<name>A0A6J5H047_9BURK</name>
<keyword evidence="8" id="KW-1185">Reference proteome</keyword>